<evidence type="ECO:0000256" key="2">
    <source>
        <dbReference type="PROSITE-ProRule" id="PRU00703"/>
    </source>
</evidence>
<feature type="domain" description="CBS" evidence="3">
    <location>
        <begin position="101"/>
        <end position="158"/>
    </location>
</feature>
<dbReference type="Pfam" id="PF03445">
    <property type="entry name" value="DUF294"/>
    <property type="match status" value="1"/>
</dbReference>
<evidence type="ECO:0000256" key="1">
    <source>
        <dbReference type="ARBA" id="ARBA00022737"/>
    </source>
</evidence>
<dbReference type="InterPro" id="IPR046342">
    <property type="entry name" value="CBS_dom_sf"/>
</dbReference>
<dbReference type="InterPro" id="IPR018821">
    <property type="entry name" value="DUF294_put_nucleoTrafse_sb-bd"/>
</dbReference>
<comment type="caution">
    <text evidence="4">The sequence shown here is derived from an EMBL/GenBank/DDBJ whole genome shotgun (WGS) entry which is preliminary data.</text>
</comment>
<keyword evidence="2" id="KW-0129">CBS domain</keyword>
<dbReference type="Pfam" id="PF10335">
    <property type="entry name" value="DUF294_C"/>
    <property type="match status" value="1"/>
</dbReference>
<accession>A0A2S5SRI7</accession>
<dbReference type="CDD" id="cd04587">
    <property type="entry name" value="CBS_pair_CAP-ED_NT_Pol-beta-like_DUF294_assoc"/>
    <property type="match status" value="1"/>
</dbReference>
<dbReference type="SUPFAM" id="SSF54631">
    <property type="entry name" value="CBS-domain pair"/>
    <property type="match status" value="1"/>
</dbReference>
<sequence>MMEPMQAPSTDLDELVSAAPGGQEQHLHLLSEPLSALRWRDPVAVSPSASVREAAQLMQERQVSSVLVVEQGRLFGLVTDRDLRNRVVAAGLDTSRPVMDIATLAPLTLDERRPAIEALMLMARHNVHHLPLTDGERVTGLVTARDLTERHGTSAVYLVGEVCKQPDLEGLVRVSRRLPELQRHLAAADASAHATGHLITAVTDAFTTRLIQLAEARLGPPPVDYAWVAAGSQARCEQTAKTDQDNCLVLDDTYDEARHGAYFEALARFVCDGLNACGYVHCPGEMMAMTPAWRQPWSRWRQYFHQWIDEPEPKALMLTCVFFDLRLVHGQAALLNSLRRDMLERTRGNGIFLAYMVGNALAHRPPRGLFGGISPIRSGEHRGAIDLKHTGIVPIVDLARIYALAGALEEVNTQDRLQRAADSGEISADGVRDLRQTLEFLAVLRIRHQARQMTQGQPPDNFLVVDSLSNFERSQLKDAFGVVHTLQSVLEQRFQAGRF</sequence>
<protein>
    <submittedName>
        <fullName evidence="4">Cyclic nucleotide-binding protein</fullName>
    </submittedName>
</protein>
<dbReference type="OrthoDB" id="9808528at2"/>
<keyword evidence="5" id="KW-1185">Reference proteome</keyword>
<keyword evidence="1" id="KW-0677">Repeat</keyword>
<dbReference type="Pfam" id="PF00571">
    <property type="entry name" value="CBS"/>
    <property type="match status" value="2"/>
</dbReference>
<dbReference type="InterPro" id="IPR051462">
    <property type="entry name" value="CBS_domain-containing"/>
</dbReference>
<dbReference type="PANTHER" id="PTHR48108">
    <property type="entry name" value="CBS DOMAIN-CONTAINING PROTEIN CBSX2, CHLOROPLASTIC"/>
    <property type="match status" value="1"/>
</dbReference>
<reference evidence="4 5" key="1">
    <citation type="submission" date="2018-02" db="EMBL/GenBank/DDBJ databases">
        <title>Reclassifiation of [Polyangium] brachysporum DSM 7029 as Guopingzhaonella breviflexa gen. nov., sp. nov., a member of the family Comamonadaceae.</title>
        <authorList>
            <person name="Tang B."/>
        </authorList>
    </citation>
    <scope>NUCLEOTIDE SEQUENCE [LARGE SCALE GENOMIC DNA]</scope>
    <source>
        <strain evidence="4 5">BCRC 80649</strain>
    </source>
</reference>
<dbReference type="AlphaFoldDB" id="A0A2S5SRI7"/>
<dbReference type="InterPro" id="IPR005105">
    <property type="entry name" value="GlnD_Uridyltrans_N"/>
</dbReference>
<dbReference type="EMBL" id="PSNX01000015">
    <property type="protein sequence ID" value="PPE65304.1"/>
    <property type="molecule type" value="Genomic_DNA"/>
</dbReference>
<organism evidence="4 5">
    <name type="scientific">Caldimonas caldifontis</name>
    <dbReference type="NCBI Taxonomy" id="1452508"/>
    <lineage>
        <taxon>Bacteria</taxon>
        <taxon>Pseudomonadati</taxon>
        <taxon>Pseudomonadota</taxon>
        <taxon>Betaproteobacteria</taxon>
        <taxon>Burkholderiales</taxon>
        <taxon>Sphaerotilaceae</taxon>
        <taxon>Caldimonas</taxon>
    </lineage>
</organism>
<evidence type="ECO:0000313" key="5">
    <source>
        <dbReference type="Proteomes" id="UP000238605"/>
    </source>
</evidence>
<dbReference type="InterPro" id="IPR000644">
    <property type="entry name" value="CBS_dom"/>
</dbReference>
<evidence type="ECO:0000313" key="4">
    <source>
        <dbReference type="EMBL" id="PPE65304.1"/>
    </source>
</evidence>
<gene>
    <name evidence="4" type="ORF">C1704_15295</name>
</gene>
<dbReference type="Gene3D" id="3.10.580.10">
    <property type="entry name" value="CBS-domain"/>
    <property type="match status" value="1"/>
</dbReference>
<feature type="domain" description="CBS" evidence="3">
    <location>
        <begin position="36"/>
        <end position="94"/>
    </location>
</feature>
<name>A0A2S5SRI7_9BURK</name>
<dbReference type="Proteomes" id="UP000238605">
    <property type="component" value="Unassembled WGS sequence"/>
</dbReference>
<dbReference type="CDD" id="cd05401">
    <property type="entry name" value="NT_GlnE_GlnD_like"/>
    <property type="match status" value="1"/>
</dbReference>
<proteinExistence type="predicted"/>
<dbReference type="SMART" id="SM00116">
    <property type="entry name" value="CBS"/>
    <property type="match status" value="2"/>
</dbReference>
<evidence type="ECO:0000259" key="3">
    <source>
        <dbReference type="PROSITE" id="PS51371"/>
    </source>
</evidence>
<dbReference type="GO" id="GO:0008773">
    <property type="term" value="F:[protein-PII] uridylyltransferase activity"/>
    <property type="evidence" value="ECO:0007669"/>
    <property type="project" value="InterPro"/>
</dbReference>
<dbReference type="PANTHER" id="PTHR48108:SF31">
    <property type="entry name" value="CBS DOMAIN AND CYCLIC NUCLEOTIDE-REGULATED NUCLEOTIDYLTRANSFERASE"/>
    <property type="match status" value="1"/>
</dbReference>
<dbReference type="PROSITE" id="PS51371">
    <property type="entry name" value="CBS"/>
    <property type="match status" value="2"/>
</dbReference>